<evidence type="ECO:0000259" key="2">
    <source>
        <dbReference type="Pfam" id="PF13472"/>
    </source>
</evidence>
<evidence type="ECO:0000313" key="3">
    <source>
        <dbReference type="EMBL" id="GCD44211.1"/>
    </source>
</evidence>
<reference evidence="3 4" key="1">
    <citation type="submission" date="2018-11" db="EMBL/GenBank/DDBJ databases">
        <title>Whole genome sequence of Streptomyces paromomycinus NBRC 15454(T).</title>
        <authorList>
            <person name="Komaki H."/>
            <person name="Tamura T."/>
        </authorList>
    </citation>
    <scope>NUCLEOTIDE SEQUENCE [LARGE SCALE GENOMIC DNA]</scope>
    <source>
        <strain evidence="3 4">NBRC 15454</strain>
    </source>
</reference>
<name>A0A401W4J3_STREY</name>
<organism evidence="3 4">
    <name type="scientific">Streptomyces paromomycinus</name>
    <name type="common">Streptomyces rimosus subsp. paromomycinus</name>
    <dbReference type="NCBI Taxonomy" id="92743"/>
    <lineage>
        <taxon>Bacteria</taxon>
        <taxon>Bacillati</taxon>
        <taxon>Actinomycetota</taxon>
        <taxon>Actinomycetes</taxon>
        <taxon>Kitasatosporales</taxon>
        <taxon>Streptomycetaceae</taxon>
        <taxon>Streptomyces</taxon>
    </lineage>
</organism>
<evidence type="ECO:0000256" key="1">
    <source>
        <dbReference type="SAM" id="MobiDB-lite"/>
    </source>
</evidence>
<dbReference type="GO" id="GO:0016787">
    <property type="term" value="F:hydrolase activity"/>
    <property type="evidence" value="ECO:0007669"/>
    <property type="project" value="UniProtKB-KW"/>
</dbReference>
<dbReference type="InterPro" id="IPR053140">
    <property type="entry name" value="GDSL_Rv0518-like"/>
</dbReference>
<keyword evidence="4" id="KW-1185">Reference proteome</keyword>
<accession>A0A401W4J3</accession>
<feature type="region of interest" description="Disordered" evidence="1">
    <location>
        <begin position="1"/>
        <end position="23"/>
    </location>
</feature>
<dbReference type="Proteomes" id="UP000286746">
    <property type="component" value="Unassembled WGS sequence"/>
</dbReference>
<protein>
    <submittedName>
        <fullName evidence="3">SGNH hydrolase</fullName>
    </submittedName>
</protein>
<dbReference type="PANTHER" id="PTHR43784">
    <property type="entry name" value="GDSL-LIKE LIPASE/ACYLHYDROLASE, PUTATIVE (AFU_ORTHOLOGUE AFUA_2G00820)-RELATED"/>
    <property type="match status" value="1"/>
</dbReference>
<dbReference type="InterPro" id="IPR013830">
    <property type="entry name" value="SGNH_hydro"/>
</dbReference>
<sequence>MENSDGNGARAAGAHTTSGWVRTWGASPQAPDNTVSGVDPFENATLRQIVRVSGGGSRIRIRLSNEYGTAPVTIGAARVALAGDGHLIQDGSSRTVTFSGRSSVTIPAGAPILSDPIGLVLPALAHMTISLYLPGRVETVTGHGTFHAPGWIVPGDATASSALDADAAPLPAQAFISAVEVLPDRPANTIAVLGDSRVDGIGSTPGADRRWTDVLAERLIGRDATTRYVVSQGIGGNRLLNDGIGTSALARFDRDILATPGLEHVVIAVGNDLVFSFAPDTEESAGFLAMFGGEPVTVEDVIAAHQQAAARARAHGAKVHAATIAPYGGSDMYTADGDKAREQVNEWIRFSGVFDGVLDFDAVWRDPADPSRIRDDLHMGDHLHGNDAGYEALARSIDLSLFD</sequence>
<proteinExistence type="predicted"/>
<gene>
    <name evidence="3" type="ORF">GKJPGBOP_03903</name>
</gene>
<dbReference type="PANTHER" id="PTHR43784:SF2">
    <property type="entry name" value="GDSL-LIKE LIPASE_ACYLHYDROLASE, PUTATIVE (AFU_ORTHOLOGUE AFUA_2G00820)-RELATED"/>
    <property type="match status" value="1"/>
</dbReference>
<dbReference type="SUPFAM" id="SSF52266">
    <property type="entry name" value="SGNH hydrolase"/>
    <property type="match status" value="1"/>
</dbReference>
<comment type="caution">
    <text evidence="3">The sequence shown here is derived from an EMBL/GenBank/DDBJ whole genome shotgun (WGS) entry which is preliminary data.</text>
</comment>
<dbReference type="AlphaFoldDB" id="A0A401W4J3"/>
<dbReference type="Pfam" id="PF13472">
    <property type="entry name" value="Lipase_GDSL_2"/>
    <property type="match status" value="1"/>
</dbReference>
<dbReference type="RefSeq" id="WP_125055136.1">
    <property type="nucleotide sequence ID" value="NZ_BHZD01000001.1"/>
</dbReference>
<evidence type="ECO:0000313" key="4">
    <source>
        <dbReference type="Proteomes" id="UP000286746"/>
    </source>
</evidence>
<dbReference type="InterPro" id="IPR036514">
    <property type="entry name" value="SGNH_hydro_sf"/>
</dbReference>
<keyword evidence="3" id="KW-0378">Hydrolase</keyword>
<feature type="domain" description="SGNH hydrolase-type esterase" evidence="2">
    <location>
        <begin position="192"/>
        <end position="392"/>
    </location>
</feature>
<dbReference type="Gene3D" id="3.40.50.1110">
    <property type="entry name" value="SGNH hydrolase"/>
    <property type="match status" value="1"/>
</dbReference>
<dbReference type="EMBL" id="BHZD01000001">
    <property type="protein sequence ID" value="GCD44211.1"/>
    <property type="molecule type" value="Genomic_DNA"/>
</dbReference>